<dbReference type="RefSeq" id="WP_261498588.1">
    <property type="nucleotide sequence ID" value="NZ_JAODYH010000002.1"/>
</dbReference>
<dbReference type="Pfam" id="PF13439">
    <property type="entry name" value="Glyco_transf_4"/>
    <property type="match status" value="1"/>
</dbReference>
<dbReference type="GO" id="GO:0016757">
    <property type="term" value="F:glycosyltransferase activity"/>
    <property type="evidence" value="ECO:0007669"/>
    <property type="project" value="UniProtKB-KW"/>
</dbReference>
<keyword evidence="2" id="KW-0808">Transferase</keyword>
<dbReference type="PANTHER" id="PTHR12526:SF630">
    <property type="entry name" value="GLYCOSYLTRANSFERASE"/>
    <property type="match status" value="1"/>
</dbReference>
<dbReference type="InterPro" id="IPR028098">
    <property type="entry name" value="Glyco_trans_4-like_N"/>
</dbReference>
<sequence>MKVTFIITGLATGGAEMMLHKLLQNIDRNRFEPTVISLMNKGEIGPRIEALGIPVHTLGMRRGLPNPLMVLRLARLLRQLQPALVHTWMYHSDLLGGLAARLTGCRRVIWGIRHSNLSKTKNKRSTLAVVGLCARLSTWLPVQILSCSHRAKEVHAAVGYVGEKIHVIPNGFDLGHFAPDVAARASLRTELGLPPDAPLVGVVARFDAQKNHLGFVQAAAQLLAQLPQVHFVLAGTGVDGGNAALQAAIAAHPGLQAHMHLLGRRDDVPRLMAAFDVLASPSHGEAFPNVLGEAMACGLPCVVTDAGDSAEIVGSTGRVVAVGDMATLAQQLQEVLQLPAEQRAALGQQARTRVQVEYEIGHVAGLYQAFYERVAAEE</sequence>
<dbReference type="EC" id="2.4.-.-" evidence="2"/>
<name>A0ABT2PIN7_9BURK</name>
<reference evidence="2 3" key="1">
    <citation type="submission" date="2022-09" db="EMBL/GenBank/DDBJ databases">
        <title>Draft genome of isolate Be4.</title>
        <authorList>
            <person name="Sanchez-Castro I."/>
            <person name="Martinez-Rodriguez P."/>
            <person name="Descostes M."/>
            <person name="Merroun M."/>
        </authorList>
    </citation>
    <scope>NUCLEOTIDE SEQUENCE [LARGE SCALE GENOMIC DNA]</scope>
    <source>
        <strain evidence="2 3">Be4</strain>
    </source>
</reference>
<keyword evidence="3" id="KW-1185">Reference proteome</keyword>
<feature type="domain" description="Glycosyltransferase subfamily 4-like N-terminal" evidence="1">
    <location>
        <begin position="13"/>
        <end position="174"/>
    </location>
</feature>
<keyword evidence="2" id="KW-0328">Glycosyltransferase</keyword>
<evidence type="ECO:0000259" key="1">
    <source>
        <dbReference type="Pfam" id="PF13439"/>
    </source>
</evidence>
<dbReference type="Pfam" id="PF13692">
    <property type="entry name" value="Glyco_trans_1_4"/>
    <property type="match status" value="1"/>
</dbReference>
<dbReference type="PANTHER" id="PTHR12526">
    <property type="entry name" value="GLYCOSYLTRANSFERASE"/>
    <property type="match status" value="1"/>
</dbReference>
<dbReference type="SUPFAM" id="SSF53756">
    <property type="entry name" value="UDP-Glycosyltransferase/glycogen phosphorylase"/>
    <property type="match status" value="1"/>
</dbReference>
<dbReference type="Proteomes" id="UP001525968">
    <property type="component" value="Unassembled WGS sequence"/>
</dbReference>
<comment type="caution">
    <text evidence="2">The sequence shown here is derived from an EMBL/GenBank/DDBJ whole genome shotgun (WGS) entry which is preliminary data.</text>
</comment>
<evidence type="ECO:0000313" key="2">
    <source>
        <dbReference type="EMBL" id="MCT9809659.1"/>
    </source>
</evidence>
<dbReference type="EMBL" id="JAODYH010000002">
    <property type="protein sequence ID" value="MCT9809659.1"/>
    <property type="molecule type" value="Genomic_DNA"/>
</dbReference>
<protein>
    <submittedName>
        <fullName evidence="2">Glycosyltransferase</fullName>
        <ecNumber evidence="2">2.4.-.-</ecNumber>
    </submittedName>
</protein>
<gene>
    <name evidence="2" type="ORF">N0K08_03370</name>
</gene>
<organism evidence="2 3">
    <name type="scientific">Acidovorax bellezanensis</name>
    <dbReference type="NCBI Taxonomy" id="2976702"/>
    <lineage>
        <taxon>Bacteria</taxon>
        <taxon>Pseudomonadati</taxon>
        <taxon>Pseudomonadota</taxon>
        <taxon>Betaproteobacteria</taxon>
        <taxon>Burkholderiales</taxon>
        <taxon>Comamonadaceae</taxon>
        <taxon>Acidovorax</taxon>
    </lineage>
</organism>
<dbReference type="Gene3D" id="3.40.50.2000">
    <property type="entry name" value="Glycogen Phosphorylase B"/>
    <property type="match status" value="2"/>
</dbReference>
<accession>A0ABT2PIN7</accession>
<proteinExistence type="predicted"/>
<evidence type="ECO:0000313" key="3">
    <source>
        <dbReference type="Proteomes" id="UP001525968"/>
    </source>
</evidence>